<evidence type="ECO:0000313" key="1">
    <source>
        <dbReference type="EMBL" id="GMA24879.1"/>
    </source>
</evidence>
<gene>
    <name evidence="1" type="ORF">GCM10025864_26380</name>
</gene>
<protein>
    <submittedName>
        <fullName evidence="1">Uncharacterized protein</fullName>
    </submittedName>
</protein>
<comment type="caution">
    <text evidence="1">The sequence shown here is derived from an EMBL/GenBank/DDBJ whole genome shotgun (WGS) entry which is preliminary data.</text>
</comment>
<name>A0ABQ6I285_9MICO</name>
<evidence type="ECO:0000313" key="2">
    <source>
        <dbReference type="Proteomes" id="UP001157091"/>
    </source>
</evidence>
<organism evidence="1 2">
    <name type="scientific">Luteimicrobium album</name>
    <dbReference type="NCBI Taxonomy" id="1054550"/>
    <lineage>
        <taxon>Bacteria</taxon>
        <taxon>Bacillati</taxon>
        <taxon>Actinomycetota</taxon>
        <taxon>Actinomycetes</taxon>
        <taxon>Micrococcales</taxon>
        <taxon>Luteimicrobium</taxon>
    </lineage>
</organism>
<sequence>MGAVSLPYDDWPSLGMRDEAPDVAYLHLKYCKRDRFENVSPERVALERSLAAPGAPLDPALVASLHRWLPEVTFRA</sequence>
<dbReference type="Proteomes" id="UP001157091">
    <property type="component" value="Unassembled WGS sequence"/>
</dbReference>
<proteinExistence type="predicted"/>
<accession>A0ABQ6I285</accession>
<dbReference type="EMBL" id="BSUK01000001">
    <property type="protein sequence ID" value="GMA24879.1"/>
    <property type="molecule type" value="Genomic_DNA"/>
</dbReference>
<reference evidence="2" key="1">
    <citation type="journal article" date="2019" name="Int. J. Syst. Evol. Microbiol.">
        <title>The Global Catalogue of Microorganisms (GCM) 10K type strain sequencing project: providing services to taxonomists for standard genome sequencing and annotation.</title>
        <authorList>
            <consortium name="The Broad Institute Genomics Platform"/>
            <consortium name="The Broad Institute Genome Sequencing Center for Infectious Disease"/>
            <person name="Wu L."/>
            <person name="Ma J."/>
        </authorList>
    </citation>
    <scope>NUCLEOTIDE SEQUENCE [LARGE SCALE GENOMIC DNA]</scope>
    <source>
        <strain evidence="2">NBRC 106348</strain>
    </source>
</reference>
<keyword evidence="2" id="KW-1185">Reference proteome</keyword>